<dbReference type="EMBL" id="QFFM01000050">
    <property type="protein sequence ID" value="PWG61790.1"/>
    <property type="molecule type" value="Genomic_DNA"/>
</dbReference>
<evidence type="ECO:0000256" key="4">
    <source>
        <dbReference type="ARBA" id="ARBA00022989"/>
    </source>
</evidence>
<feature type="transmembrane region" description="Helical" evidence="6">
    <location>
        <begin position="336"/>
        <end position="355"/>
    </location>
</feature>
<feature type="transmembrane region" description="Helical" evidence="6">
    <location>
        <begin position="302"/>
        <end position="324"/>
    </location>
</feature>
<dbReference type="InterPro" id="IPR013525">
    <property type="entry name" value="ABC2_TM"/>
</dbReference>
<dbReference type="PANTHER" id="PTHR30294:SF29">
    <property type="entry name" value="MULTIDRUG ABC TRANSPORTER PERMEASE YBHS-RELATED"/>
    <property type="match status" value="1"/>
</dbReference>
<evidence type="ECO:0000256" key="6">
    <source>
        <dbReference type="SAM" id="Phobius"/>
    </source>
</evidence>
<sequence>MWSTFIVTLKANLRDKSALFWLIVFPIALSTMFNGVFGNLDQAMSITPVSVAVVEDTNWTNAVGADTLITAMSGKTSDSGKTQDGSGTNAGMNVMDIDPGVTLLDVTKVDSTSQARELLSQGKTDGYLKADDDGRIALTLSDDTVTVANNGTQEAGLDVSLSALDNVLDQYNRTSATVKSVLKDNPTAPATRTFWNGINASMNATKEVTLTNFKPSVMARYYYALMGMACLVAMSYMIHTVTTAQANLSALGIRRTVAPLGRTKQLVAGFLAGWLCSCACLLVALAYIRYVCGIEVGGREPAAVLAVIVASFMTCAFGTMIGAIPKLTTGVKQGMATAIACSLSLFSGLYGGFAMELSDLISRKAPLLAIINPAQQVTDLFYSLMYYDSYQPFIRTCAILFAMSAVFLTAGVIMLRRQRYEHL</sequence>
<accession>A0A2U2MY34</accession>
<dbReference type="Proteomes" id="UP000245876">
    <property type="component" value="Unassembled WGS sequence"/>
</dbReference>
<comment type="subcellular location">
    <subcellularLocation>
        <location evidence="1">Cell membrane</location>
        <topology evidence="1">Multi-pass membrane protein</topology>
    </subcellularLocation>
</comment>
<evidence type="ECO:0000256" key="2">
    <source>
        <dbReference type="ARBA" id="ARBA00022475"/>
    </source>
</evidence>
<dbReference type="AlphaFoldDB" id="A0A2U2MY34"/>
<protein>
    <submittedName>
        <fullName evidence="8">Multidrug ABC transporter permease</fullName>
    </submittedName>
</protein>
<keyword evidence="5 6" id="KW-0472">Membrane</keyword>
<feature type="domain" description="ABC-2 type transporter transmembrane" evidence="7">
    <location>
        <begin position="16"/>
        <end position="412"/>
    </location>
</feature>
<evidence type="ECO:0000256" key="3">
    <source>
        <dbReference type="ARBA" id="ARBA00022692"/>
    </source>
</evidence>
<dbReference type="GO" id="GO:0140359">
    <property type="term" value="F:ABC-type transporter activity"/>
    <property type="evidence" value="ECO:0007669"/>
    <property type="project" value="InterPro"/>
</dbReference>
<reference evidence="8 9" key="1">
    <citation type="journal article" date="2018" name="Int. J. Syst. Evol. Microbiol.">
        <title>Bifidobacterium callitrichidarum sp. nov. from the faeces of the emperor tamarin (Saguinus imperator).</title>
        <authorList>
            <person name="Modesto M."/>
            <person name="Michelini S."/>
            <person name="Sansosti M.C."/>
            <person name="De Filippo C."/>
            <person name="Cavalieri D."/>
            <person name="Qvirist L."/>
            <person name="Andlid T."/>
            <person name="Spiezio C."/>
            <person name="Sandri C."/>
            <person name="Pascarelli S."/>
            <person name="Sgorbati B."/>
            <person name="Mattarelli P."/>
        </authorList>
    </citation>
    <scope>NUCLEOTIDE SEQUENCE [LARGE SCALE GENOMIC DNA]</scope>
    <source>
        <strain evidence="8 9">TRI 5</strain>
    </source>
</reference>
<name>A0A2U2MY34_9BIFI</name>
<dbReference type="OrthoDB" id="3240057at2"/>
<comment type="caution">
    <text evidence="8">The sequence shown here is derived from an EMBL/GenBank/DDBJ whole genome shotgun (WGS) entry which is preliminary data.</text>
</comment>
<organism evidence="8 9">
    <name type="scientific">Bifidobacterium callitrichidarum</name>
    <dbReference type="NCBI Taxonomy" id="2052941"/>
    <lineage>
        <taxon>Bacteria</taxon>
        <taxon>Bacillati</taxon>
        <taxon>Actinomycetota</taxon>
        <taxon>Actinomycetes</taxon>
        <taxon>Bifidobacteriales</taxon>
        <taxon>Bifidobacteriaceae</taxon>
        <taxon>Bifidobacterium</taxon>
    </lineage>
</organism>
<dbReference type="GO" id="GO:0005886">
    <property type="term" value="C:plasma membrane"/>
    <property type="evidence" value="ECO:0007669"/>
    <property type="project" value="UniProtKB-SubCell"/>
</dbReference>
<gene>
    <name evidence="8" type="ORF">DF196_13010</name>
</gene>
<feature type="transmembrane region" description="Helical" evidence="6">
    <location>
        <begin position="393"/>
        <end position="415"/>
    </location>
</feature>
<evidence type="ECO:0000256" key="1">
    <source>
        <dbReference type="ARBA" id="ARBA00004651"/>
    </source>
</evidence>
<dbReference type="RefSeq" id="WP_109058221.1">
    <property type="nucleotide sequence ID" value="NZ_QFFM01000050.1"/>
</dbReference>
<dbReference type="Pfam" id="PF12698">
    <property type="entry name" value="ABC2_membrane_3"/>
    <property type="match status" value="1"/>
</dbReference>
<evidence type="ECO:0000313" key="9">
    <source>
        <dbReference type="Proteomes" id="UP000245876"/>
    </source>
</evidence>
<feature type="transmembrane region" description="Helical" evidence="6">
    <location>
        <begin position="266"/>
        <end position="290"/>
    </location>
</feature>
<keyword evidence="3 6" id="KW-0812">Transmembrane</keyword>
<keyword evidence="2" id="KW-1003">Cell membrane</keyword>
<feature type="transmembrane region" description="Helical" evidence="6">
    <location>
        <begin position="221"/>
        <end position="246"/>
    </location>
</feature>
<keyword evidence="4 6" id="KW-1133">Transmembrane helix</keyword>
<proteinExistence type="predicted"/>
<evidence type="ECO:0000259" key="7">
    <source>
        <dbReference type="Pfam" id="PF12698"/>
    </source>
</evidence>
<dbReference type="InterPro" id="IPR051449">
    <property type="entry name" value="ABC-2_transporter_component"/>
</dbReference>
<dbReference type="PANTHER" id="PTHR30294">
    <property type="entry name" value="MEMBRANE COMPONENT OF ABC TRANSPORTER YHHJ-RELATED"/>
    <property type="match status" value="1"/>
</dbReference>
<keyword evidence="9" id="KW-1185">Reference proteome</keyword>
<evidence type="ECO:0000256" key="5">
    <source>
        <dbReference type="ARBA" id="ARBA00023136"/>
    </source>
</evidence>
<feature type="transmembrane region" description="Helical" evidence="6">
    <location>
        <begin position="18"/>
        <end position="37"/>
    </location>
</feature>
<evidence type="ECO:0000313" key="8">
    <source>
        <dbReference type="EMBL" id="PWG61790.1"/>
    </source>
</evidence>